<dbReference type="Proteomes" id="UP000292935">
    <property type="component" value="Unassembled WGS sequence"/>
</dbReference>
<dbReference type="EMBL" id="SDPO01000001">
    <property type="protein sequence ID" value="RXZ50792.1"/>
    <property type="molecule type" value="Genomic_DNA"/>
</dbReference>
<protein>
    <submittedName>
        <fullName evidence="2">Uncharacterized protein</fullName>
    </submittedName>
</protein>
<accession>A0A4Q2JRS1</accession>
<organism evidence="2 3">
    <name type="scientific">Agromyces fucosus</name>
    <dbReference type="NCBI Taxonomy" id="41985"/>
    <lineage>
        <taxon>Bacteria</taxon>
        <taxon>Bacillati</taxon>
        <taxon>Actinomycetota</taxon>
        <taxon>Actinomycetes</taxon>
        <taxon>Micrococcales</taxon>
        <taxon>Microbacteriaceae</taxon>
        <taxon>Agromyces</taxon>
    </lineage>
</organism>
<feature type="region of interest" description="Disordered" evidence="1">
    <location>
        <begin position="1"/>
        <end position="22"/>
    </location>
</feature>
<dbReference type="OrthoDB" id="5120662at2"/>
<evidence type="ECO:0000256" key="1">
    <source>
        <dbReference type="SAM" id="MobiDB-lite"/>
    </source>
</evidence>
<dbReference type="RefSeq" id="WP_129230503.1">
    <property type="nucleotide sequence ID" value="NZ_SDPO01000001.1"/>
</dbReference>
<dbReference type="AlphaFoldDB" id="A0A4Q2JRS1"/>
<reference evidence="2 3" key="1">
    <citation type="submission" date="2019-01" db="EMBL/GenBank/DDBJ databases">
        <authorList>
            <person name="Li J."/>
        </authorList>
    </citation>
    <scope>NUCLEOTIDE SEQUENCE [LARGE SCALE GENOMIC DNA]</scope>
    <source>
        <strain evidence="2 3">CCUG 35506</strain>
    </source>
</reference>
<evidence type="ECO:0000313" key="3">
    <source>
        <dbReference type="Proteomes" id="UP000292935"/>
    </source>
</evidence>
<gene>
    <name evidence="2" type="ORF">ESP57_03045</name>
</gene>
<sequence length="87" mass="9439">MSAIATDAFATRTREPFPDDVPGLQISPAAPGLWRVTRPQGAVLGHIEQRGFGNEVRFGSKRLVAGGIRSIELGEFWSSRAAAEVFR</sequence>
<keyword evidence="3" id="KW-1185">Reference proteome</keyword>
<evidence type="ECO:0000313" key="2">
    <source>
        <dbReference type="EMBL" id="RXZ50792.1"/>
    </source>
</evidence>
<proteinExistence type="predicted"/>
<comment type="caution">
    <text evidence="2">The sequence shown here is derived from an EMBL/GenBank/DDBJ whole genome shotgun (WGS) entry which is preliminary data.</text>
</comment>
<name>A0A4Q2JRS1_9MICO</name>